<reference evidence="2" key="1">
    <citation type="submission" date="2023-07" db="EMBL/GenBank/DDBJ databases">
        <title>Chromosome-level Genome Assembly of Striped Snakehead (Channa striata).</title>
        <authorList>
            <person name="Liu H."/>
        </authorList>
    </citation>
    <scope>NUCLEOTIDE SEQUENCE</scope>
    <source>
        <strain evidence="2">Gz</strain>
        <tissue evidence="2">Muscle</tissue>
    </source>
</reference>
<feature type="region of interest" description="Disordered" evidence="1">
    <location>
        <begin position="239"/>
        <end position="692"/>
    </location>
</feature>
<dbReference type="Proteomes" id="UP001187415">
    <property type="component" value="Unassembled WGS sequence"/>
</dbReference>
<feature type="region of interest" description="Disordered" evidence="1">
    <location>
        <begin position="51"/>
        <end position="124"/>
    </location>
</feature>
<feature type="region of interest" description="Disordered" evidence="1">
    <location>
        <begin position="187"/>
        <end position="222"/>
    </location>
</feature>
<feature type="compositionally biased region" description="Low complexity" evidence="1">
    <location>
        <begin position="634"/>
        <end position="644"/>
    </location>
</feature>
<evidence type="ECO:0000313" key="3">
    <source>
        <dbReference type="Proteomes" id="UP001187415"/>
    </source>
</evidence>
<keyword evidence="3" id="KW-1185">Reference proteome</keyword>
<sequence>MLTRQPPVDINKIQKMWYTLSKGDSAKDKDVYANVKVLFLKLRVYHNKLKKLQPPGERQQSHDTSHSSSDSRAGEPGRAPPEPRELGLDDAVASQGKGDNSGADEREEDVGVESTLGGPPPVPESVLYVTPEATPASHWIKNMSTLLMSDPWLTGDEERREAVCALLRLDETLLNRARSGILGDRTLGEGPSARKEDRCLVGGADPPSIVSPRGSPRAVSGHGALVWRDRDRMESVFLSEAEEASSEEVEDSESEMELGVRGENLVATADRDDESGSSQDEYDYSDDFIDDGPLETGSSSESSGDDACYSTTKRQKVRGLGGRGKKSELVSGRPSSRRGFYSGSEDDDDYAWPITEAADRRDKAPEARYKRAFSSDDSDADESDGKKEGIWRPSKRVKKRDSPSVAHEVVKRRVRGKEPASSHGNRGPGIKSAAAASKSLGRKHFSPSKRKGSWGAHKTVGGVSGSLQKKQQGGKGDQIKSSPYHFRPSASPSGVTRSTDSSPSKKQKGVRVEEGCRRRSSPASTDRPKRAPVTSSTSSSESESRGYLGASGRSANGEFETGPARKEEAKRGRGDGAQTDSYGETKECEENPASREEARRERVDKREVVRSEEEREGEETASSLRPSRAPAVLRQQSRSSSDSDTGVPRKGGKDCIESEYESWNASDTQRSEDERVDSDADSTGDAACVITM</sequence>
<dbReference type="AlphaFoldDB" id="A0AA88M843"/>
<feature type="compositionally biased region" description="Basic and acidic residues" evidence="1">
    <location>
        <begin position="563"/>
        <end position="574"/>
    </location>
</feature>
<feature type="compositionally biased region" description="Acidic residues" evidence="1">
    <location>
        <begin position="271"/>
        <end position="293"/>
    </location>
</feature>
<feature type="compositionally biased region" description="Basic and acidic residues" evidence="1">
    <location>
        <begin position="408"/>
        <end position="420"/>
    </location>
</feature>
<gene>
    <name evidence="2" type="ORF">Q5P01_016597</name>
</gene>
<accession>A0AA88M843</accession>
<feature type="compositionally biased region" description="Basic residues" evidence="1">
    <location>
        <begin position="440"/>
        <end position="452"/>
    </location>
</feature>
<feature type="compositionally biased region" description="Acidic residues" evidence="1">
    <location>
        <begin position="240"/>
        <end position="256"/>
    </location>
</feature>
<comment type="caution">
    <text evidence="2">The sequence shown here is derived from an EMBL/GenBank/DDBJ whole genome shotgun (WGS) entry which is preliminary data.</text>
</comment>
<protein>
    <submittedName>
        <fullName evidence="2">Uncharacterized protein</fullName>
    </submittedName>
</protein>
<proteinExistence type="predicted"/>
<feature type="compositionally biased region" description="Polar residues" evidence="1">
    <location>
        <begin position="490"/>
        <end position="504"/>
    </location>
</feature>
<feature type="compositionally biased region" description="Basic and acidic residues" evidence="1">
    <location>
        <begin position="583"/>
        <end position="613"/>
    </location>
</feature>
<feature type="compositionally biased region" description="Low complexity" evidence="1">
    <location>
        <begin position="66"/>
        <end position="77"/>
    </location>
</feature>
<evidence type="ECO:0000313" key="2">
    <source>
        <dbReference type="EMBL" id="KAK2832708.1"/>
    </source>
</evidence>
<organism evidence="2 3">
    <name type="scientific">Channa striata</name>
    <name type="common">Snakehead murrel</name>
    <name type="synonym">Ophicephalus striatus</name>
    <dbReference type="NCBI Taxonomy" id="64152"/>
    <lineage>
        <taxon>Eukaryota</taxon>
        <taxon>Metazoa</taxon>
        <taxon>Chordata</taxon>
        <taxon>Craniata</taxon>
        <taxon>Vertebrata</taxon>
        <taxon>Euteleostomi</taxon>
        <taxon>Actinopterygii</taxon>
        <taxon>Neopterygii</taxon>
        <taxon>Teleostei</taxon>
        <taxon>Neoteleostei</taxon>
        <taxon>Acanthomorphata</taxon>
        <taxon>Anabantaria</taxon>
        <taxon>Anabantiformes</taxon>
        <taxon>Channoidei</taxon>
        <taxon>Channidae</taxon>
        <taxon>Channa</taxon>
    </lineage>
</organism>
<feature type="compositionally biased region" description="Basic and acidic residues" evidence="1">
    <location>
        <begin position="357"/>
        <end position="369"/>
    </location>
</feature>
<evidence type="ECO:0000256" key="1">
    <source>
        <dbReference type="SAM" id="MobiDB-lite"/>
    </source>
</evidence>
<name>A0AA88M843_CHASR</name>
<dbReference type="EMBL" id="JAUPFM010000013">
    <property type="protein sequence ID" value="KAK2832708.1"/>
    <property type="molecule type" value="Genomic_DNA"/>
</dbReference>